<evidence type="ECO:0000259" key="2">
    <source>
        <dbReference type="Pfam" id="PF09331"/>
    </source>
</evidence>
<proteinExistence type="predicted"/>
<gene>
    <name evidence="3" type="ORF">LWI29_032330</name>
</gene>
<sequence length="458" mass="53068">MAEIPYVYRPSNWFHARILVHQRFTELNRMRDSLDKVGELKHFQDGVFRRFLELPRLRIFGGRLCQLLLCREVNHLGGNTDEMCFQVGQTDIRFGKLEFCLVSGLQFGTIPTSVVHGYEDVEGGVLDRCFDGKVPTFHMILNRLDEGNFDKSDDAIKLSYLFILGHVLLGIEYGKTVPRWACMFVENLTAFECFPWGTYIYTQTVYYLRRFMTGRKKQNQNFSKKQNLGVNIYGFAWAFQVWAMEAIPCLTGVHGLRISNVYPRLMNWCCKNKPKKLDNEFTDEMEAIPTLTPTADELQQDYMVFFNLENAMGDIPEISKDDVMVSESDKELLSESVTREMKSNANQDRRKKKTYTVDPQETVATDMWEKLFAQVTDQISAAEKRMTESFTRQFDILLEEVRSQRNAPYTRSPKRTSIYDDHHDWGNLSDGAFPDHDSTKATVDTYPAPKLQHMESAP</sequence>
<evidence type="ECO:0000313" key="3">
    <source>
        <dbReference type="EMBL" id="KAK0590838.1"/>
    </source>
</evidence>
<reference evidence="3" key="2">
    <citation type="submission" date="2023-06" db="EMBL/GenBank/DDBJ databases">
        <authorList>
            <person name="Swenson N.G."/>
            <person name="Wegrzyn J.L."/>
            <person name="Mcevoy S.L."/>
        </authorList>
    </citation>
    <scope>NUCLEOTIDE SEQUENCE</scope>
    <source>
        <strain evidence="3">NS2018</strain>
        <tissue evidence="3">Leaf</tissue>
    </source>
</reference>
<protein>
    <recommendedName>
        <fullName evidence="2">DUF1985 domain-containing protein</fullName>
    </recommendedName>
</protein>
<keyword evidence="4" id="KW-1185">Reference proteome</keyword>
<dbReference type="Proteomes" id="UP001168877">
    <property type="component" value="Unassembled WGS sequence"/>
</dbReference>
<evidence type="ECO:0000256" key="1">
    <source>
        <dbReference type="SAM" id="MobiDB-lite"/>
    </source>
</evidence>
<organism evidence="3 4">
    <name type="scientific">Acer saccharum</name>
    <name type="common">Sugar maple</name>
    <dbReference type="NCBI Taxonomy" id="4024"/>
    <lineage>
        <taxon>Eukaryota</taxon>
        <taxon>Viridiplantae</taxon>
        <taxon>Streptophyta</taxon>
        <taxon>Embryophyta</taxon>
        <taxon>Tracheophyta</taxon>
        <taxon>Spermatophyta</taxon>
        <taxon>Magnoliopsida</taxon>
        <taxon>eudicotyledons</taxon>
        <taxon>Gunneridae</taxon>
        <taxon>Pentapetalae</taxon>
        <taxon>rosids</taxon>
        <taxon>malvids</taxon>
        <taxon>Sapindales</taxon>
        <taxon>Sapindaceae</taxon>
        <taxon>Hippocastanoideae</taxon>
        <taxon>Acereae</taxon>
        <taxon>Acer</taxon>
    </lineage>
</organism>
<feature type="region of interest" description="Disordered" evidence="1">
    <location>
        <begin position="430"/>
        <end position="458"/>
    </location>
</feature>
<name>A0AA39SFJ3_ACESA</name>
<accession>A0AA39SFJ3</accession>
<feature type="domain" description="DUF1985" evidence="2">
    <location>
        <begin position="78"/>
        <end position="204"/>
    </location>
</feature>
<dbReference type="AlphaFoldDB" id="A0AA39SFJ3"/>
<comment type="caution">
    <text evidence="3">The sequence shown here is derived from an EMBL/GenBank/DDBJ whole genome shotgun (WGS) entry which is preliminary data.</text>
</comment>
<dbReference type="PANTHER" id="PTHR48449:SF1">
    <property type="entry name" value="DUF1985 DOMAIN-CONTAINING PROTEIN"/>
    <property type="match status" value="1"/>
</dbReference>
<dbReference type="PANTHER" id="PTHR48449">
    <property type="entry name" value="DUF1985 DOMAIN-CONTAINING PROTEIN"/>
    <property type="match status" value="1"/>
</dbReference>
<dbReference type="EMBL" id="JAUESC010000381">
    <property type="protein sequence ID" value="KAK0590838.1"/>
    <property type="molecule type" value="Genomic_DNA"/>
</dbReference>
<reference evidence="3" key="1">
    <citation type="journal article" date="2022" name="Plant J.">
        <title>Strategies of tolerance reflected in two North American maple genomes.</title>
        <authorList>
            <person name="McEvoy S.L."/>
            <person name="Sezen U.U."/>
            <person name="Trouern-Trend A."/>
            <person name="McMahon S.M."/>
            <person name="Schaberg P.G."/>
            <person name="Yang J."/>
            <person name="Wegrzyn J.L."/>
            <person name="Swenson N.G."/>
        </authorList>
    </citation>
    <scope>NUCLEOTIDE SEQUENCE</scope>
    <source>
        <strain evidence="3">NS2018</strain>
    </source>
</reference>
<evidence type="ECO:0000313" key="4">
    <source>
        <dbReference type="Proteomes" id="UP001168877"/>
    </source>
</evidence>
<dbReference type="InterPro" id="IPR015410">
    <property type="entry name" value="DUF1985"/>
</dbReference>
<dbReference type="Pfam" id="PF09331">
    <property type="entry name" value="DUF1985"/>
    <property type="match status" value="1"/>
</dbReference>